<name>A0ABP7ZG61_9MICO</name>
<proteinExistence type="predicted"/>
<reference evidence="3" key="2">
    <citation type="submission" date="2023-12" db="EMBL/GenBank/DDBJ databases">
        <authorList>
            <person name="Sun Q."/>
            <person name="Inoue M."/>
        </authorList>
    </citation>
    <scope>NUCLEOTIDE SEQUENCE</scope>
    <source>
        <strain evidence="3">JCM 17590</strain>
    </source>
</reference>
<keyword evidence="3" id="KW-0540">Nuclease</keyword>
<feature type="transmembrane region" description="Helical" evidence="1">
    <location>
        <begin position="66"/>
        <end position="86"/>
    </location>
</feature>
<sequence>MPARRPTRMVSDAVLGVVALAVGALLLWHGAISDRGGVMGLIESVLPWFGILIVLFAIVAATRRSAFIAIGALVSAIVWAALYVPVITPHRSTGNTDFTVISENVDADNTNPANTVESIAARHPQVIALQELTADSAAAASKTLDAAYPHHYVVGTVGVWSSLPLSNAHSLTLGLGWKRALSVDVQTDAGPVRVYALHAASLRPGEFAQRDEMLSTLAATLRRDDSSRLIAVGDFNAASTDRAFRQLLDTVNEPGTSQWGFGFTWPARFPVARVDHVVERGLHVVSNVVLPPNGSDHRPIQVGLGRDD</sequence>
<gene>
    <name evidence="3" type="ORF">GCM10022286_07280</name>
</gene>
<keyword evidence="3" id="KW-0255">Endonuclease</keyword>
<accession>A0ABP7ZG61</accession>
<keyword evidence="1" id="KW-1133">Transmembrane helix</keyword>
<dbReference type="Gene3D" id="3.60.10.10">
    <property type="entry name" value="Endonuclease/exonuclease/phosphatase"/>
    <property type="match status" value="1"/>
</dbReference>
<dbReference type="Proteomes" id="UP001415169">
    <property type="component" value="Unassembled WGS sequence"/>
</dbReference>
<keyword evidence="3" id="KW-0378">Hydrolase</keyword>
<feature type="domain" description="Endonuclease/exonuclease/phosphatase" evidence="2">
    <location>
        <begin position="104"/>
        <end position="297"/>
    </location>
</feature>
<keyword evidence="1" id="KW-0472">Membrane</keyword>
<feature type="transmembrane region" description="Helical" evidence="1">
    <location>
        <begin position="38"/>
        <end position="59"/>
    </location>
</feature>
<dbReference type="InterPro" id="IPR036691">
    <property type="entry name" value="Endo/exonu/phosph_ase_sf"/>
</dbReference>
<dbReference type="InterPro" id="IPR005135">
    <property type="entry name" value="Endo/exonuclease/phosphatase"/>
</dbReference>
<dbReference type="SUPFAM" id="SSF56219">
    <property type="entry name" value="DNase I-like"/>
    <property type="match status" value="1"/>
</dbReference>
<dbReference type="EMBL" id="BAABBV010000001">
    <property type="protein sequence ID" value="GAA4156685.1"/>
    <property type="molecule type" value="Genomic_DNA"/>
</dbReference>
<feature type="transmembrane region" description="Helical" evidence="1">
    <location>
        <begin position="12"/>
        <end position="32"/>
    </location>
</feature>
<keyword evidence="4" id="KW-1185">Reference proteome</keyword>
<protein>
    <submittedName>
        <fullName evidence="3">Endonuclease/exonuclease/phosphatase family protein</fullName>
    </submittedName>
</protein>
<dbReference type="RefSeq" id="WP_344790376.1">
    <property type="nucleotide sequence ID" value="NZ_BAABBV010000001.1"/>
</dbReference>
<evidence type="ECO:0000313" key="4">
    <source>
        <dbReference type="Proteomes" id="UP001415169"/>
    </source>
</evidence>
<comment type="caution">
    <text evidence="3">The sequence shown here is derived from an EMBL/GenBank/DDBJ whole genome shotgun (WGS) entry which is preliminary data.</text>
</comment>
<evidence type="ECO:0000256" key="1">
    <source>
        <dbReference type="SAM" id="Phobius"/>
    </source>
</evidence>
<keyword evidence="1" id="KW-0812">Transmembrane</keyword>
<organism evidence="3 4">
    <name type="scientific">Gryllotalpicola daejeonensis</name>
    <dbReference type="NCBI Taxonomy" id="993087"/>
    <lineage>
        <taxon>Bacteria</taxon>
        <taxon>Bacillati</taxon>
        <taxon>Actinomycetota</taxon>
        <taxon>Actinomycetes</taxon>
        <taxon>Micrococcales</taxon>
        <taxon>Microbacteriaceae</taxon>
        <taxon>Gryllotalpicola</taxon>
    </lineage>
</organism>
<evidence type="ECO:0000259" key="2">
    <source>
        <dbReference type="Pfam" id="PF03372"/>
    </source>
</evidence>
<evidence type="ECO:0000313" key="3">
    <source>
        <dbReference type="EMBL" id="GAA4156685.1"/>
    </source>
</evidence>
<dbReference type="GO" id="GO:0004519">
    <property type="term" value="F:endonuclease activity"/>
    <property type="evidence" value="ECO:0007669"/>
    <property type="project" value="UniProtKB-KW"/>
</dbReference>
<dbReference type="Pfam" id="PF03372">
    <property type="entry name" value="Exo_endo_phos"/>
    <property type="match status" value="1"/>
</dbReference>
<reference evidence="3" key="1">
    <citation type="journal article" date="2014" name="Int. J. Syst. Evol. Microbiol.">
        <title>Complete genome of a new Firmicutes species belonging to the dominant human colonic microbiota ('Ruminococcus bicirculans') reveals two chromosomes and a selective capacity to utilize plant glucans.</title>
        <authorList>
            <consortium name="NISC Comparative Sequencing Program"/>
            <person name="Wegmann U."/>
            <person name="Louis P."/>
            <person name="Goesmann A."/>
            <person name="Henrissat B."/>
            <person name="Duncan S.H."/>
            <person name="Flint H.J."/>
        </authorList>
    </citation>
    <scope>NUCLEOTIDE SEQUENCE</scope>
    <source>
        <strain evidence="3">JCM 17590</strain>
    </source>
</reference>